<dbReference type="EMBL" id="FOEF01000009">
    <property type="protein sequence ID" value="SEP44602.1"/>
    <property type="molecule type" value="Genomic_DNA"/>
</dbReference>
<protein>
    <submittedName>
        <fullName evidence="3">Predicted amidohydrolase</fullName>
    </submittedName>
</protein>
<dbReference type="CDD" id="cd07581">
    <property type="entry name" value="nitrilase_3"/>
    <property type="match status" value="1"/>
</dbReference>
<comment type="similarity">
    <text evidence="1">Belongs to the carbon-nitrogen hydrolase superfamily. NIT1/NIT2 family.</text>
</comment>
<feature type="domain" description="CN hydrolase" evidence="2">
    <location>
        <begin position="3"/>
        <end position="243"/>
    </location>
</feature>
<keyword evidence="3" id="KW-0378">Hydrolase</keyword>
<evidence type="ECO:0000259" key="2">
    <source>
        <dbReference type="PROSITE" id="PS50263"/>
    </source>
</evidence>
<dbReference type="InterPro" id="IPR001110">
    <property type="entry name" value="UPF0012_CS"/>
</dbReference>
<evidence type="ECO:0000256" key="1">
    <source>
        <dbReference type="ARBA" id="ARBA00010613"/>
    </source>
</evidence>
<dbReference type="GO" id="GO:0016787">
    <property type="term" value="F:hydrolase activity"/>
    <property type="evidence" value="ECO:0007669"/>
    <property type="project" value="UniProtKB-KW"/>
</dbReference>
<dbReference type="PROSITE" id="PS01227">
    <property type="entry name" value="UPF0012"/>
    <property type="match status" value="1"/>
</dbReference>
<dbReference type="OrthoDB" id="9811121at2"/>
<dbReference type="STRING" id="394193.SAMN04489732_109262"/>
<dbReference type="PROSITE" id="PS50263">
    <property type="entry name" value="CN_HYDROLASE"/>
    <property type="match status" value="1"/>
</dbReference>
<accession>A0A1H8XXW3</accession>
<dbReference type="PANTHER" id="PTHR23088:SF27">
    <property type="entry name" value="DEAMINATED GLUTATHIONE AMIDASE"/>
    <property type="match status" value="1"/>
</dbReference>
<sequence>MDFPAAVAQFASGPDKQLNLKSATGAVDTAVRAGARLVVLPENSMYAAPDPAEDLTAHAEDLDGPFVTALSVAARAAGITVVAGLTERLPEPARPANTLVAIGADGAIRAVYRKVHLYDAFGYRESDHITPADITEPAVFDVDGLRWGMLTCYDLRFPEAARYLVDAGAVALALPAAWLAGPAKEDHWQVLARARAIENTAYVLAAGQTGPVCCGQSIIVDPMGIVVAGAGEAPGVAVATVSSTRLEEVRLTNPSLGNRRFQVEPARLAPR</sequence>
<dbReference type="Gene3D" id="3.60.110.10">
    <property type="entry name" value="Carbon-nitrogen hydrolase"/>
    <property type="match status" value="1"/>
</dbReference>
<dbReference type="SUPFAM" id="SSF56317">
    <property type="entry name" value="Carbon-nitrogen hydrolase"/>
    <property type="match status" value="1"/>
</dbReference>
<dbReference type="InterPro" id="IPR003010">
    <property type="entry name" value="C-N_Hydrolase"/>
</dbReference>
<evidence type="ECO:0000313" key="4">
    <source>
        <dbReference type="Proteomes" id="UP000198582"/>
    </source>
</evidence>
<reference evidence="3 4" key="1">
    <citation type="submission" date="2016-10" db="EMBL/GenBank/DDBJ databases">
        <authorList>
            <person name="de Groot N.N."/>
        </authorList>
    </citation>
    <scope>NUCLEOTIDE SEQUENCE [LARGE SCALE GENOMIC DNA]</scope>
    <source>
        <strain evidence="3 4">DSM 44993</strain>
    </source>
</reference>
<gene>
    <name evidence="3" type="ORF">SAMN04489732_109262</name>
</gene>
<dbReference type="PANTHER" id="PTHR23088">
    <property type="entry name" value="NITRILASE-RELATED"/>
    <property type="match status" value="1"/>
</dbReference>
<dbReference type="Proteomes" id="UP000198582">
    <property type="component" value="Unassembled WGS sequence"/>
</dbReference>
<dbReference type="Pfam" id="PF00795">
    <property type="entry name" value="CN_hydrolase"/>
    <property type="match status" value="1"/>
</dbReference>
<dbReference type="RefSeq" id="WP_091619059.1">
    <property type="nucleotide sequence ID" value="NZ_FOEF01000009.1"/>
</dbReference>
<evidence type="ECO:0000313" key="3">
    <source>
        <dbReference type="EMBL" id="SEP44602.1"/>
    </source>
</evidence>
<dbReference type="AlphaFoldDB" id="A0A1H8XXW3"/>
<organism evidence="3 4">
    <name type="scientific">Amycolatopsis saalfeldensis</name>
    <dbReference type="NCBI Taxonomy" id="394193"/>
    <lineage>
        <taxon>Bacteria</taxon>
        <taxon>Bacillati</taxon>
        <taxon>Actinomycetota</taxon>
        <taxon>Actinomycetes</taxon>
        <taxon>Pseudonocardiales</taxon>
        <taxon>Pseudonocardiaceae</taxon>
        <taxon>Amycolatopsis</taxon>
    </lineage>
</organism>
<proteinExistence type="inferred from homology"/>
<keyword evidence="4" id="KW-1185">Reference proteome</keyword>
<dbReference type="InterPro" id="IPR036526">
    <property type="entry name" value="C-N_Hydrolase_sf"/>
</dbReference>
<name>A0A1H8XXW3_9PSEU</name>